<dbReference type="PANTHER" id="PTHR14191">
    <property type="entry name" value="PDZ DOMAIN CONTAINING PROTEIN"/>
    <property type="match status" value="1"/>
</dbReference>
<sequence length="503" mass="55773">MRYTTGAANATEPPQKFTFNPKEGIDNPALVISDDTEPAVKPRLCLLKREEGVGFGFFLRKERSCRGHVVQQVSPWSAAERSGLRDGDRVLEVNEDFVDNQEYEKVVMKVQASGQQLCLLVLRAEDYEVAVSEGMDLVALARAHRGEDCARPRLCHISRVPGLGLGLGIIPIEGERGRYYLSPVREGPAEKAGVQPGDRLIWMNGSMVSTLTHSALAKMFRKSAEHVTIMVIDSRSEASYARRRLPILPAFASVHNLPHRPKTLHLVQGPQGYGFLLRQEKLSSGRIAHLMREVDPHSPAELSGMEDGDLLLAVNGEQAENREHEDIVSKIRQSGQQVTLTTISIQGRDYYTQLGFSPLLFYDQTNPKRESFPEPTLPRRDLPSNSPCPRLCVLHREGTGFGFNLACVQNRTGTYISQVVEGGAGEKAGLWEGDVVVEVNGQKVEEEHFEEVLRTIKKAGSPLRLLVLERAGYEKLRKSGLTISCGLISHSMQVPDSTQDCFV</sequence>
<evidence type="ECO:0000313" key="3">
    <source>
        <dbReference type="Ensembl" id="ENSAMXP00000049182.1"/>
    </source>
</evidence>
<reference evidence="3" key="3">
    <citation type="submission" date="2025-08" db="UniProtKB">
        <authorList>
            <consortium name="Ensembl"/>
        </authorList>
    </citation>
    <scope>IDENTIFICATION</scope>
</reference>
<accession>A0A3B1K3H5</accession>
<dbReference type="GO" id="GO:0043495">
    <property type="term" value="F:protein-membrane adaptor activity"/>
    <property type="evidence" value="ECO:0007669"/>
    <property type="project" value="TreeGrafter"/>
</dbReference>
<keyword evidence="4" id="KW-1185">Reference proteome</keyword>
<dbReference type="AlphaFoldDB" id="A0A3B1K3H5"/>
<organism evidence="3 4">
    <name type="scientific">Astyanax mexicanus</name>
    <name type="common">Blind cave fish</name>
    <name type="synonym">Astyanax fasciatus mexicanus</name>
    <dbReference type="NCBI Taxonomy" id="7994"/>
    <lineage>
        <taxon>Eukaryota</taxon>
        <taxon>Metazoa</taxon>
        <taxon>Chordata</taxon>
        <taxon>Craniata</taxon>
        <taxon>Vertebrata</taxon>
        <taxon>Euteleostomi</taxon>
        <taxon>Actinopterygii</taxon>
        <taxon>Neopterygii</taxon>
        <taxon>Teleostei</taxon>
        <taxon>Ostariophysi</taxon>
        <taxon>Characiformes</taxon>
        <taxon>Characoidei</taxon>
        <taxon>Acestrorhamphidae</taxon>
        <taxon>Acestrorhamphinae</taxon>
        <taxon>Astyanax</taxon>
    </lineage>
</organism>
<keyword evidence="1" id="KW-0677">Repeat</keyword>
<feature type="domain" description="PDZ" evidence="2">
    <location>
        <begin position="43"/>
        <end position="125"/>
    </location>
</feature>
<reference evidence="4" key="1">
    <citation type="submission" date="2013-03" db="EMBL/GenBank/DDBJ databases">
        <authorList>
            <person name="Jeffery W."/>
            <person name="Warren W."/>
            <person name="Wilson R.K."/>
        </authorList>
    </citation>
    <scope>NUCLEOTIDE SEQUENCE</scope>
    <source>
        <strain evidence="4">female</strain>
    </source>
</reference>
<name>A0A3B1K3H5_ASTMX</name>
<dbReference type="InterPro" id="IPR036034">
    <property type="entry name" value="PDZ_sf"/>
</dbReference>
<evidence type="ECO:0000313" key="4">
    <source>
        <dbReference type="Proteomes" id="UP000018467"/>
    </source>
</evidence>
<dbReference type="Pfam" id="PF00595">
    <property type="entry name" value="PDZ"/>
    <property type="match status" value="4"/>
</dbReference>
<dbReference type="GO" id="GO:0072659">
    <property type="term" value="P:protein localization to plasma membrane"/>
    <property type="evidence" value="ECO:0007669"/>
    <property type="project" value="TreeGrafter"/>
</dbReference>
<dbReference type="Proteomes" id="UP000018467">
    <property type="component" value="Unassembled WGS sequence"/>
</dbReference>
<protein>
    <submittedName>
        <fullName evidence="3">Na(+)/H(+) exchange regulatory cofactor NHE-RF3-like</fullName>
    </submittedName>
</protein>
<evidence type="ECO:0000259" key="2">
    <source>
        <dbReference type="PROSITE" id="PS50106"/>
    </source>
</evidence>
<dbReference type="PANTHER" id="PTHR14191:SF20">
    <property type="entry name" value="NA(+)_H(+) EXCHANGE REGULATORY COFACTOR NHE-RF4"/>
    <property type="match status" value="1"/>
</dbReference>
<evidence type="ECO:0000256" key="1">
    <source>
        <dbReference type="ARBA" id="ARBA00022737"/>
    </source>
</evidence>
<dbReference type="SUPFAM" id="SSF50156">
    <property type="entry name" value="PDZ domain-like"/>
    <property type="match status" value="4"/>
</dbReference>
<dbReference type="GO" id="GO:0016324">
    <property type="term" value="C:apical plasma membrane"/>
    <property type="evidence" value="ECO:0007669"/>
    <property type="project" value="TreeGrafter"/>
</dbReference>
<reference evidence="4" key="2">
    <citation type="journal article" date="2014" name="Nat. Commun.">
        <title>The cavefish genome reveals candidate genes for eye loss.</title>
        <authorList>
            <person name="McGaugh S.E."/>
            <person name="Gross J.B."/>
            <person name="Aken B."/>
            <person name="Blin M."/>
            <person name="Borowsky R."/>
            <person name="Chalopin D."/>
            <person name="Hinaux H."/>
            <person name="Jeffery W.R."/>
            <person name="Keene A."/>
            <person name="Ma L."/>
            <person name="Minx P."/>
            <person name="Murphy D."/>
            <person name="O'Quin K.E."/>
            <person name="Retaux S."/>
            <person name="Rohner N."/>
            <person name="Searle S.M."/>
            <person name="Stahl B.A."/>
            <person name="Tabin C."/>
            <person name="Volff J.N."/>
            <person name="Yoshizawa M."/>
            <person name="Warren W.C."/>
        </authorList>
    </citation>
    <scope>NUCLEOTIDE SEQUENCE [LARGE SCALE GENOMIC DNA]</scope>
    <source>
        <strain evidence="4">female</strain>
    </source>
</reference>
<dbReference type="Bgee" id="ENSAMXG00000042402">
    <property type="expression patterns" value="Expressed in head kidney and 3 other cell types or tissues"/>
</dbReference>
<proteinExistence type="predicted"/>
<dbReference type="SMART" id="SM00228">
    <property type="entry name" value="PDZ"/>
    <property type="match status" value="4"/>
</dbReference>
<dbReference type="Ensembl" id="ENSAMXT00000037100.1">
    <property type="protein sequence ID" value="ENSAMXP00000049182.1"/>
    <property type="gene ID" value="ENSAMXG00000042402.1"/>
</dbReference>
<reference evidence="3" key="4">
    <citation type="submission" date="2025-09" db="UniProtKB">
        <authorList>
            <consortium name="Ensembl"/>
        </authorList>
    </citation>
    <scope>IDENTIFICATION</scope>
</reference>
<dbReference type="InterPro" id="IPR001478">
    <property type="entry name" value="PDZ"/>
</dbReference>
<feature type="domain" description="PDZ" evidence="2">
    <location>
        <begin position="137"/>
        <end position="235"/>
    </location>
</feature>
<dbReference type="Gene3D" id="2.30.42.10">
    <property type="match status" value="4"/>
</dbReference>
<dbReference type="PROSITE" id="PS50106">
    <property type="entry name" value="PDZ"/>
    <property type="match status" value="4"/>
</dbReference>
<dbReference type="InterPro" id="IPR051067">
    <property type="entry name" value="NHER"/>
</dbReference>
<feature type="domain" description="PDZ" evidence="2">
    <location>
        <begin position="263"/>
        <end position="346"/>
    </location>
</feature>
<feature type="domain" description="PDZ" evidence="2">
    <location>
        <begin position="391"/>
        <end position="471"/>
    </location>
</feature>
<dbReference type="CDD" id="cd06768">
    <property type="entry name" value="PDZ_NHERF-like"/>
    <property type="match status" value="3"/>
</dbReference>
<dbReference type="GeneTree" id="ENSGT00950000182849"/>